<evidence type="ECO:0000313" key="3">
    <source>
        <dbReference type="WBParaSite" id="ALUE_0002333201-mRNA-1"/>
    </source>
</evidence>
<name>A0A0M3IX54_ASCLU</name>
<proteinExistence type="predicted"/>
<evidence type="ECO:0000313" key="2">
    <source>
        <dbReference type="Proteomes" id="UP000036681"/>
    </source>
</evidence>
<evidence type="ECO:0000256" key="1">
    <source>
        <dbReference type="SAM" id="MobiDB-lite"/>
    </source>
</evidence>
<accession>A0A0M3IX54</accession>
<feature type="compositionally biased region" description="Polar residues" evidence="1">
    <location>
        <begin position="19"/>
        <end position="31"/>
    </location>
</feature>
<organism evidence="2 3">
    <name type="scientific">Ascaris lumbricoides</name>
    <name type="common">Giant roundworm</name>
    <dbReference type="NCBI Taxonomy" id="6252"/>
    <lineage>
        <taxon>Eukaryota</taxon>
        <taxon>Metazoa</taxon>
        <taxon>Ecdysozoa</taxon>
        <taxon>Nematoda</taxon>
        <taxon>Chromadorea</taxon>
        <taxon>Rhabditida</taxon>
        <taxon>Spirurina</taxon>
        <taxon>Ascaridomorpha</taxon>
        <taxon>Ascaridoidea</taxon>
        <taxon>Ascarididae</taxon>
        <taxon>Ascaris</taxon>
    </lineage>
</organism>
<feature type="region of interest" description="Disordered" evidence="1">
    <location>
        <begin position="1"/>
        <end position="32"/>
    </location>
</feature>
<dbReference type="AlphaFoldDB" id="A0A0M3IX54"/>
<reference evidence="3" key="1">
    <citation type="submission" date="2017-02" db="UniProtKB">
        <authorList>
            <consortium name="WormBaseParasite"/>
        </authorList>
    </citation>
    <scope>IDENTIFICATION</scope>
</reference>
<keyword evidence="2" id="KW-1185">Reference proteome</keyword>
<sequence length="81" mass="8945">MSNAAAQRRSKRQSKIRVSCSTQVGESSGQKPTDFITIMSKLSEKQIKGQFDQITNPGRLLAQAFMENLVSLSTYLCIYAG</sequence>
<dbReference type="Proteomes" id="UP000036681">
    <property type="component" value="Unplaced"/>
</dbReference>
<protein>
    <submittedName>
        <fullName evidence="3">Histone domain-containing protein</fullName>
    </submittedName>
</protein>
<dbReference type="WBParaSite" id="ALUE_0002333201-mRNA-1">
    <property type="protein sequence ID" value="ALUE_0002333201-mRNA-1"/>
    <property type="gene ID" value="ALUE_0002333201"/>
</dbReference>